<accession>A0ACC1SZ89</accession>
<dbReference type="EMBL" id="JANRMS010000021">
    <property type="protein sequence ID" value="KAJ3549504.1"/>
    <property type="molecule type" value="Genomic_DNA"/>
</dbReference>
<reference evidence="1" key="1">
    <citation type="submission" date="2022-08" db="EMBL/GenBank/DDBJ databases">
        <title>Genome Sequence of Fusarium decemcellulare.</title>
        <authorList>
            <person name="Buettner E."/>
        </authorList>
    </citation>
    <scope>NUCLEOTIDE SEQUENCE</scope>
    <source>
        <strain evidence="1">Babe19</strain>
    </source>
</reference>
<name>A0ACC1SZ89_9HYPO</name>
<dbReference type="Proteomes" id="UP001148629">
    <property type="component" value="Unassembled WGS sequence"/>
</dbReference>
<gene>
    <name evidence="1" type="ORF">NM208_g467</name>
</gene>
<protein>
    <submittedName>
        <fullName evidence="1">Uncharacterized protein</fullName>
    </submittedName>
</protein>
<keyword evidence="2" id="KW-1185">Reference proteome</keyword>
<proteinExistence type="predicted"/>
<sequence length="346" mass="39148">MPALTTTEIFPLVPPKAPYVEGPKIKKPARPSNEIPQFIIDEARQTQRVPFDPAQHVTFEPPQKIVTMKEIGLEGHGISPNAVSDPFPLFSQDAIRQMRAELFSEEVLENCRFGTDLTPNLIRGLKPRQAPFCFSAWWSPEVLKIVSDIAGIELIPVYDLEVANVNISINDQNIPTVGSGDELSSVGWHYDSYPFVCVTMASDCTGMVGGETAIQLPNGEIRKVRGPAMGTAVVMQGRYIRHQALKAFGGRERIAMVTSFRPKSPFVRDESTILNGIRPISYDSELYTQYTEYRLEILEERVRAKQKEERRREIEGRPYSIAQMRCFLQEQKEFLESMLEEITEPL</sequence>
<evidence type="ECO:0000313" key="2">
    <source>
        <dbReference type="Proteomes" id="UP001148629"/>
    </source>
</evidence>
<evidence type="ECO:0000313" key="1">
    <source>
        <dbReference type="EMBL" id="KAJ3549504.1"/>
    </source>
</evidence>
<organism evidence="1 2">
    <name type="scientific">Fusarium decemcellulare</name>
    <dbReference type="NCBI Taxonomy" id="57161"/>
    <lineage>
        <taxon>Eukaryota</taxon>
        <taxon>Fungi</taxon>
        <taxon>Dikarya</taxon>
        <taxon>Ascomycota</taxon>
        <taxon>Pezizomycotina</taxon>
        <taxon>Sordariomycetes</taxon>
        <taxon>Hypocreomycetidae</taxon>
        <taxon>Hypocreales</taxon>
        <taxon>Nectriaceae</taxon>
        <taxon>Fusarium</taxon>
        <taxon>Fusarium decemcellulare species complex</taxon>
    </lineage>
</organism>
<comment type="caution">
    <text evidence="1">The sequence shown here is derived from an EMBL/GenBank/DDBJ whole genome shotgun (WGS) entry which is preliminary data.</text>
</comment>